<evidence type="ECO:0000256" key="3">
    <source>
        <dbReference type="ARBA" id="ARBA00023004"/>
    </source>
</evidence>
<dbReference type="SUPFAM" id="SSF51197">
    <property type="entry name" value="Clavaminate synthase-like"/>
    <property type="match status" value="1"/>
</dbReference>
<dbReference type="GO" id="GO:0046872">
    <property type="term" value="F:metal ion binding"/>
    <property type="evidence" value="ECO:0007669"/>
    <property type="project" value="UniProtKB-KW"/>
</dbReference>
<dbReference type="AlphaFoldDB" id="A0A830CHW8"/>
<keyword evidence="6" id="KW-1185">Reference proteome</keyword>
<evidence type="ECO:0000256" key="2">
    <source>
        <dbReference type="ARBA" id="ARBA00023002"/>
    </source>
</evidence>
<feature type="domain" description="Non-haem dioxygenase N-terminal" evidence="4">
    <location>
        <begin position="62"/>
        <end position="160"/>
    </location>
</feature>
<dbReference type="PANTHER" id="PTHR10209:SF429">
    <property type="entry name" value="1-AMINOCYCLOPROPANE-1-CARBOXYLATE OXIDASE HOMOLOG 1-LIKE"/>
    <property type="match status" value="1"/>
</dbReference>
<proteinExistence type="predicted"/>
<dbReference type="EMBL" id="BMAC01000410">
    <property type="protein sequence ID" value="GFP95914.1"/>
    <property type="molecule type" value="Genomic_DNA"/>
</dbReference>
<organism evidence="5 6">
    <name type="scientific">Phtheirospermum japonicum</name>
    <dbReference type="NCBI Taxonomy" id="374723"/>
    <lineage>
        <taxon>Eukaryota</taxon>
        <taxon>Viridiplantae</taxon>
        <taxon>Streptophyta</taxon>
        <taxon>Embryophyta</taxon>
        <taxon>Tracheophyta</taxon>
        <taxon>Spermatophyta</taxon>
        <taxon>Magnoliopsida</taxon>
        <taxon>eudicotyledons</taxon>
        <taxon>Gunneridae</taxon>
        <taxon>Pentapetalae</taxon>
        <taxon>asterids</taxon>
        <taxon>lamiids</taxon>
        <taxon>Lamiales</taxon>
        <taxon>Orobanchaceae</taxon>
        <taxon>Orobanchaceae incertae sedis</taxon>
        <taxon>Phtheirospermum</taxon>
    </lineage>
</organism>
<evidence type="ECO:0000256" key="1">
    <source>
        <dbReference type="ARBA" id="ARBA00022723"/>
    </source>
</evidence>
<keyword evidence="2" id="KW-0560">Oxidoreductase</keyword>
<dbReference type="InterPro" id="IPR027443">
    <property type="entry name" value="IPNS-like_sf"/>
</dbReference>
<protein>
    <submittedName>
        <fullName evidence="5">1-aminocyclopropane-1-carboxylate oxidase homolog 1</fullName>
    </submittedName>
</protein>
<comment type="caution">
    <text evidence="5">The sequence shown here is derived from an EMBL/GenBank/DDBJ whole genome shotgun (WGS) entry which is preliminary data.</text>
</comment>
<accession>A0A830CHW8</accession>
<dbReference type="Pfam" id="PF14226">
    <property type="entry name" value="DIOX_N"/>
    <property type="match status" value="1"/>
</dbReference>
<keyword evidence="3" id="KW-0408">Iron</keyword>
<dbReference type="PANTHER" id="PTHR10209">
    <property type="entry name" value="OXIDOREDUCTASE, 2OG-FE II OXYGENASE FAMILY PROTEIN"/>
    <property type="match status" value="1"/>
</dbReference>
<name>A0A830CHW8_9LAMI</name>
<evidence type="ECO:0000313" key="5">
    <source>
        <dbReference type="EMBL" id="GFP95914.1"/>
    </source>
</evidence>
<dbReference type="OrthoDB" id="907125at2759"/>
<keyword evidence="1" id="KW-0479">Metal-binding</keyword>
<dbReference type="Proteomes" id="UP000653305">
    <property type="component" value="Unassembled WGS sequence"/>
</dbReference>
<sequence>MAAGQNNVSDRIEMLKAFDETQAGVKGLVDSGLLKVPKIFVRPSDELAQELTEHKNGTQIQIPVIDLSDIQKADGRKRIVEEVKIASETWGFFQVANHGIPTSVLDGMIDGIRKFNDQDVEEKKKYYSRDFKRSVRFGSNFDLYRSRAANWRDTLTFPDPDQFNNEELPDSCRMLKFVK</sequence>
<gene>
    <name evidence="5" type="ORF">PHJA_001735600</name>
</gene>
<reference evidence="5" key="1">
    <citation type="submission" date="2020-07" db="EMBL/GenBank/DDBJ databases">
        <title>Ethylene signaling mediates host invasion by parasitic plants.</title>
        <authorList>
            <person name="Yoshida S."/>
        </authorList>
    </citation>
    <scope>NUCLEOTIDE SEQUENCE</scope>
    <source>
        <strain evidence="5">Okayama</strain>
    </source>
</reference>
<evidence type="ECO:0000313" key="6">
    <source>
        <dbReference type="Proteomes" id="UP000653305"/>
    </source>
</evidence>
<dbReference type="Gene3D" id="2.60.120.330">
    <property type="entry name" value="B-lactam Antibiotic, Isopenicillin N Synthase, Chain"/>
    <property type="match status" value="1"/>
</dbReference>
<evidence type="ECO:0000259" key="4">
    <source>
        <dbReference type="Pfam" id="PF14226"/>
    </source>
</evidence>
<dbReference type="GO" id="GO:0016706">
    <property type="term" value="F:2-oxoglutarate-dependent dioxygenase activity"/>
    <property type="evidence" value="ECO:0007669"/>
    <property type="project" value="UniProtKB-ARBA"/>
</dbReference>
<dbReference type="InterPro" id="IPR026992">
    <property type="entry name" value="DIOX_N"/>
</dbReference>